<dbReference type="Proteomes" id="UP000663860">
    <property type="component" value="Unassembled WGS sequence"/>
</dbReference>
<feature type="compositionally biased region" description="Polar residues" evidence="1">
    <location>
        <begin position="893"/>
        <end position="903"/>
    </location>
</feature>
<comment type="caution">
    <text evidence="2">The sequence shown here is derived from an EMBL/GenBank/DDBJ whole genome shotgun (WGS) entry which is preliminary data.</text>
</comment>
<name>A0A813M891_9BILA</name>
<gene>
    <name evidence="2" type="ORF">IZO911_LOCUS993</name>
</gene>
<dbReference type="AlphaFoldDB" id="A0A813M891"/>
<organism evidence="2 3">
    <name type="scientific">Adineta steineri</name>
    <dbReference type="NCBI Taxonomy" id="433720"/>
    <lineage>
        <taxon>Eukaryota</taxon>
        <taxon>Metazoa</taxon>
        <taxon>Spiralia</taxon>
        <taxon>Gnathifera</taxon>
        <taxon>Rotifera</taxon>
        <taxon>Eurotatoria</taxon>
        <taxon>Bdelloidea</taxon>
        <taxon>Adinetida</taxon>
        <taxon>Adinetidae</taxon>
        <taxon>Adineta</taxon>
    </lineage>
</organism>
<sequence>MCTFHSPIKTSYEIECEKAHHEKYRQANEELTLFFRKVLSHVTIDHCDTTFLESLESICTILPIALACLDSNEEKVSAIQRLTEWTLKLINIEYIMEKQFTELKDTLYKIRIIKCGIRLCGHLSILTEDISNDWIKNDYQSKLLDLHDDEYIAPSVKLLIIKILDQNLFFKSGLLWFTGQHPDFPSTTRESPYFRLIQKLQTGNELKQSTALINCLIRKIHLNEEFLSFQIQIKLLSSDEPSLSLDDRKITLDQLNISLSTIRDVLINSTDLISQEKSSHIAPFQSILSVVFSKTSNYENSWPSVLRMMGDNDFFKSLTVLIHLCVLNQRQDIFNIIEDILREFLNSFDGLIYLANQKSTPNGLLKALYFAETKFVGINNDPVGPQLMCAFQTLSHIDELKFFSLKDDIELDDNDLLQVLHRLLSLILFHHYSIIQTLCDANICLSSPKSSDNSLQILANALPNQELLSNILIHILRLLSSTKHQQTWTQTTMGLRTMISLAEHDFGLEMIRIALTQNKEVFCTLIAEFDLRFDKEQPDYLEAVSALMVFLQRILTIETIPDSYFIRTQSLPVTFCRELLGVSLDNESQLEKFIDLINAVVNDDSSNTHDNENKQQTNDNADVLEQNEEDQQCLQTLQKIFERANSIIQSLKMTGNEQELLPKNEIILPRSELIDIQFQNRVVYTIVTDYIDDQRSSELYWFGIPPPSILDDVDYVQDETTTHPDETNDKVKCDLEDLIGKYCGTFDFFNEYKKEIIDKISKKRKTSPKKRTVTVEPPSHVDTSIITTSVSKGRTPWSAPMRGNNRRNVRPGNMNTNNAPPGGIRRTDHFRNRPLNTSRPPSMHVDEFEKQFNDNTNGNNGTNSSSSSNNNNNNINDNNNNNNGNNNTNENDMISSMQSSNDGGSDRERWSRRGNMPNFRINSSSSNHRYPFSSSNPGYPGGGFSLRDRLPYGYPSSSRYPTFETDFPPPYFVGDELADDRHYDYYPMSMPFDSVRYRPHFGRYDPNGFH</sequence>
<feature type="compositionally biased region" description="Polar residues" evidence="1">
    <location>
        <begin position="920"/>
        <end position="936"/>
    </location>
</feature>
<dbReference type="InterPro" id="IPR026736">
    <property type="entry name" value="Virilizer"/>
</dbReference>
<evidence type="ECO:0000313" key="2">
    <source>
        <dbReference type="EMBL" id="CAF0715735.1"/>
    </source>
</evidence>
<feature type="compositionally biased region" description="Low complexity" evidence="1">
    <location>
        <begin position="853"/>
        <end position="892"/>
    </location>
</feature>
<protein>
    <submittedName>
        <fullName evidence="2">Uncharacterized protein</fullName>
    </submittedName>
</protein>
<accession>A0A813M891</accession>
<dbReference type="PANTHER" id="PTHR23185:SF0">
    <property type="entry name" value="PROTEIN VIRILIZER HOMOLOG"/>
    <property type="match status" value="1"/>
</dbReference>
<dbReference type="EMBL" id="CAJNOE010000004">
    <property type="protein sequence ID" value="CAF0715735.1"/>
    <property type="molecule type" value="Genomic_DNA"/>
</dbReference>
<proteinExistence type="predicted"/>
<evidence type="ECO:0000313" key="3">
    <source>
        <dbReference type="Proteomes" id="UP000663860"/>
    </source>
</evidence>
<evidence type="ECO:0000256" key="1">
    <source>
        <dbReference type="SAM" id="MobiDB-lite"/>
    </source>
</evidence>
<dbReference type="PANTHER" id="PTHR23185">
    <property type="entry name" value="PROTEIN VIRILIZER HOMOLOG"/>
    <property type="match status" value="1"/>
</dbReference>
<reference evidence="2" key="1">
    <citation type="submission" date="2021-02" db="EMBL/GenBank/DDBJ databases">
        <authorList>
            <person name="Nowell W R."/>
        </authorList>
    </citation>
    <scope>NUCLEOTIDE SEQUENCE</scope>
</reference>
<feature type="region of interest" description="Disordered" evidence="1">
    <location>
        <begin position="791"/>
        <end position="936"/>
    </location>
</feature>
<dbReference type="GO" id="GO:0036396">
    <property type="term" value="C:RNA N6-methyladenosine methyltransferase complex"/>
    <property type="evidence" value="ECO:0007669"/>
    <property type="project" value="TreeGrafter"/>
</dbReference>
<dbReference type="GO" id="GO:0003723">
    <property type="term" value="F:RNA binding"/>
    <property type="evidence" value="ECO:0007669"/>
    <property type="project" value="TreeGrafter"/>
</dbReference>